<dbReference type="InterPro" id="IPR029062">
    <property type="entry name" value="Class_I_gatase-like"/>
</dbReference>
<dbReference type="PANTHER" id="PTHR42695">
    <property type="entry name" value="GLUTAMINE AMIDOTRANSFERASE YLR126C-RELATED"/>
    <property type="match status" value="1"/>
</dbReference>
<dbReference type="InterPro" id="IPR017926">
    <property type="entry name" value="GATASE"/>
</dbReference>
<keyword evidence="3" id="KW-1185">Reference proteome</keyword>
<sequence length="256" mass="27050">MSAPRLLVIQPDRSDPAGPLGDWLTAAGAELDVRLPPEDELPGDLDGYQGLVCLGGGMNAEEDDKYPWLKSVRNLLAAGAHGGLPILGICLGAQLLAVATGGSVVPGDKGPEVGPYLVSKKDAAWTDPLFADLPLMPDVLHFHGDEIRRLPVGAVLLASAPKYTNQAYRLGRCAYGIQFHIETTVDVVQAWTAEAPDMAATARPGVFDTEALTQVHEDIAATWQPFATRFVQLAAGRAHAAHPSPRLNPATVKADG</sequence>
<dbReference type="EMBL" id="BAABIB010000142">
    <property type="protein sequence ID" value="GAA4665322.1"/>
    <property type="molecule type" value="Genomic_DNA"/>
</dbReference>
<evidence type="ECO:0000259" key="1">
    <source>
        <dbReference type="Pfam" id="PF00117"/>
    </source>
</evidence>
<dbReference type="InterPro" id="IPR044992">
    <property type="entry name" value="ChyE-like"/>
</dbReference>
<dbReference type="Proteomes" id="UP001500192">
    <property type="component" value="Unassembled WGS sequence"/>
</dbReference>
<gene>
    <name evidence="2" type="ORF">GCM10023214_68230</name>
</gene>
<reference evidence="3" key="1">
    <citation type="journal article" date="2019" name="Int. J. Syst. Evol. Microbiol.">
        <title>The Global Catalogue of Microorganisms (GCM) 10K type strain sequencing project: providing services to taxonomists for standard genome sequencing and annotation.</title>
        <authorList>
            <consortium name="The Broad Institute Genomics Platform"/>
            <consortium name="The Broad Institute Genome Sequencing Center for Infectious Disease"/>
            <person name="Wu L."/>
            <person name="Ma J."/>
        </authorList>
    </citation>
    <scope>NUCLEOTIDE SEQUENCE [LARGE SCALE GENOMIC DNA]</scope>
    <source>
        <strain evidence="3">JCM 18054</strain>
    </source>
</reference>
<protein>
    <submittedName>
        <fullName evidence="2">Type 1 glutamine amidotransferase</fullName>
    </submittedName>
</protein>
<dbReference type="SUPFAM" id="SSF52317">
    <property type="entry name" value="Class I glutamine amidotransferase-like"/>
    <property type="match status" value="1"/>
</dbReference>
<dbReference type="RefSeq" id="WP_346056221.1">
    <property type="nucleotide sequence ID" value="NZ_BAABIB010000142.1"/>
</dbReference>
<dbReference type="Pfam" id="PF00117">
    <property type="entry name" value="GATase"/>
    <property type="match status" value="1"/>
</dbReference>
<keyword evidence="2" id="KW-0315">Glutamine amidotransferase</keyword>
<organism evidence="2 3">
    <name type="scientific">Amycolatopsis dongchuanensis</name>
    <dbReference type="NCBI Taxonomy" id="1070866"/>
    <lineage>
        <taxon>Bacteria</taxon>
        <taxon>Bacillati</taxon>
        <taxon>Actinomycetota</taxon>
        <taxon>Actinomycetes</taxon>
        <taxon>Pseudonocardiales</taxon>
        <taxon>Pseudonocardiaceae</taxon>
        <taxon>Amycolatopsis</taxon>
    </lineage>
</organism>
<accession>A0ABP8VKL6</accession>
<dbReference type="PROSITE" id="PS51273">
    <property type="entry name" value="GATASE_TYPE_1"/>
    <property type="match status" value="1"/>
</dbReference>
<evidence type="ECO:0000313" key="3">
    <source>
        <dbReference type="Proteomes" id="UP001500192"/>
    </source>
</evidence>
<dbReference type="Gene3D" id="3.40.50.880">
    <property type="match status" value="1"/>
</dbReference>
<proteinExistence type="predicted"/>
<evidence type="ECO:0000313" key="2">
    <source>
        <dbReference type="EMBL" id="GAA4665322.1"/>
    </source>
</evidence>
<feature type="domain" description="Glutamine amidotransferase" evidence="1">
    <location>
        <begin position="46"/>
        <end position="184"/>
    </location>
</feature>
<dbReference type="CDD" id="cd01741">
    <property type="entry name" value="GATase1_1"/>
    <property type="match status" value="1"/>
</dbReference>
<name>A0ABP8VKL6_9PSEU</name>
<comment type="caution">
    <text evidence="2">The sequence shown here is derived from an EMBL/GenBank/DDBJ whole genome shotgun (WGS) entry which is preliminary data.</text>
</comment>
<dbReference type="PANTHER" id="PTHR42695:SF5">
    <property type="entry name" value="GLUTAMINE AMIDOTRANSFERASE YLR126C-RELATED"/>
    <property type="match status" value="1"/>
</dbReference>